<dbReference type="RefSeq" id="WP_419192042.1">
    <property type="nucleotide sequence ID" value="NZ_CP036287.1"/>
</dbReference>
<dbReference type="PANTHER" id="PTHR38710:SF1">
    <property type="entry name" value="WITH PUTATIVE URIDYL PYROPHOSPHORYLASE-RELATED"/>
    <property type="match status" value="1"/>
</dbReference>
<dbReference type="EMBL" id="CP036287">
    <property type="protein sequence ID" value="QDU65365.1"/>
    <property type="molecule type" value="Genomic_DNA"/>
</dbReference>
<dbReference type="SUPFAM" id="SSF54211">
    <property type="entry name" value="Ribosomal protein S5 domain 2-like"/>
    <property type="match status" value="1"/>
</dbReference>
<keyword evidence="1" id="KW-0547">Nucleotide-binding</keyword>
<dbReference type="AlphaFoldDB" id="A0A518BEE3"/>
<dbReference type="Pfam" id="PF00288">
    <property type="entry name" value="GHMP_kinases_N"/>
    <property type="match status" value="1"/>
</dbReference>
<evidence type="ECO:0000259" key="5">
    <source>
        <dbReference type="Pfam" id="PF08544"/>
    </source>
</evidence>
<dbReference type="SUPFAM" id="SSF55060">
    <property type="entry name" value="GHMP Kinase, C-terminal domain"/>
    <property type="match status" value="1"/>
</dbReference>
<dbReference type="Proteomes" id="UP000316921">
    <property type="component" value="Chromosome"/>
</dbReference>
<dbReference type="PANTHER" id="PTHR38710">
    <property type="entry name" value="WITH PUTATIVE URIDYL PYROPHOSPHORYLASE-RELATED"/>
    <property type="match status" value="1"/>
</dbReference>
<evidence type="ECO:0000313" key="7">
    <source>
        <dbReference type="Proteomes" id="UP000316921"/>
    </source>
</evidence>
<feature type="domain" description="GHMP kinase C-terminal" evidence="5">
    <location>
        <begin position="218"/>
        <end position="290"/>
    </location>
</feature>
<sequence length="304" mass="32459">MSPVTARAQARVGLLGNPSDLYGGRGLGFAVAGLGAEVRVEEATETSLPDEFLAAGWRVARAELEQLGVDPDAQPFRLTHQSNVPYQAGLSGSSALLVAALRAWCDWFQVPLGPSHIARLAWRTEVDELGIRAGALDRLVQAHEGLLAMDFKRPFEPEAVRRLDPRLLPPLLIAWHRVPGASSGDVHAPIYARFEAGDGEVTRVMGAIAANADEGCAALEARDTAGLLACINRNLDLRAELFELQPADRALIDEARERGIAAKLPGSGGSVLFACESMSRLGRFASDLGARGVDIHLPNVALPR</sequence>
<evidence type="ECO:0000256" key="2">
    <source>
        <dbReference type="ARBA" id="ARBA00022777"/>
    </source>
</evidence>
<feature type="domain" description="GHMP kinase N-terminal" evidence="4">
    <location>
        <begin position="58"/>
        <end position="141"/>
    </location>
</feature>
<keyword evidence="6" id="KW-0808">Transferase</keyword>
<dbReference type="Gene3D" id="3.30.230.120">
    <property type="match status" value="1"/>
</dbReference>
<dbReference type="GO" id="GO:0016301">
    <property type="term" value="F:kinase activity"/>
    <property type="evidence" value="ECO:0007669"/>
    <property type="project" value="UniProtKB-KW"/>
</dbReference>
<dbReference type="PRINTS" id="PR00959">
    <property type="entry name" value="MEVGALKINASE"/>
</dbReference>
<keyword evidence="3" id="KW-0067">ATP-binding</keyword>
<dbReference type="InterPro" id="IPR036554">
    <property type="entry name" value="GHMP_kinase_C_sf"/>
</dbReference>
<dbReference type="InterPro" id="IPR020568">
    <property type="entry name" value="Ribosomal_Su5_D2-typ_SF"/>
</dbReference>
<dbReference type="Pfam" id="PF08544">
    <property type="entry name" value="GHMP_kinases_C"/>
    <property type="match status" value="1"/>
</dbReference>
<evidence type="ECO:0000256" key="1">
    <source>
        <dbReference type="ARBA" id="ARBA00022741"/>
    </source>
</evidence>
<accession>A0A518BEE3</accession>
<organism evidence="6 7">
    <name type="scientific">Engelhardtia mirabilis</name>
    <dbReference type="NCBI Taxonomy" id="2528011"/>
    <lineage>
        <taxon>Bacteria</taxon>
        <taxon>Pseudomonadati</taxon>
        <taxon>Planctomycetota</taxon>
        <taxon>Planctomycetia</taxon>
        <taxon>Planctomycetia incertae sedis</taxon>
        <taxon>Engelhardtia</taxon>
    </lineage>
</organism>
<dbReference type="KEGG" id="pbap:Pla133_04300"/>
<protein>
    <submittedName>
        <fullName evidence="6">D-glycero-alpha-D-manno-heptose 7-phosphate kinase</fullName>
        <ecNumber evidence="6">2.7.1.168</ecNumber>
    </submittedName>
</protein>
<evidence type="ECO:0000313" key="6">
    <source>
        <dbReference type="EMBL" id="QDU65365.1"/>
    </source>
</evidence>
<dbReference type="InterPro" id="IPR053034">
    <property type="entry name" value="Glucuronokinase-like"/>
</dbReference>
<dbReference type="InterPro" id="IPR013750">
    <property type="entry name" value="GHMP_kinase_C_dom"/>
</dbReference>
<dbReference type="EC" id="2.7.1.168" evidence="6"/>
<evidence type="ECO:0000256" key="3">
    <source>
        <dbReference type="ARBA" id="ARBA00022840"/>
    </source>
</evidence>
<dbReference type="InterPro" id="IPR006204">
    <property type="entry name" value="GHMP_kinase_N_dom"/>
</dbReference>
<proteinExistence type="predicted"/>
<gene>
    <name evidence="6" type="primary">hddA</name>
    <name evidence="6" type="ORF">Pla133_04300</name>
</gene>
<name>A0A518BEE3_9BACT</name>
<keyword evidence="7" id="KW-1185">Reference proteome</keyword>
<keyword evidence="2 6" id="KW-0418">Kinase</keyword>
<dbReference type="GO" id="GO:0005524">
    <property type="term" value="F:ATP binding"/>
    <property type="evidence" value="ECO:0007669"/>
    <property type="project" value="UniProtKB-KW"/>
</dbReference>
<reference evidence="6 7" key="1">
    <citation type="submission" date="2019-02" db="EMBL/GenBank/DDBJ databases">
        <title>Deep-cultivation of Planctomycetes and their phenomic and genomic characterization uncovers novel biology.</title>
        <authorList>
            <person name="Wiegand S."/>
            <person name="Jogler M."/>
            <person name="Boedeker C."/>
            <person name="Pinto D."/>
            <person name="Vollmers J."/>
            <person name="Rivas-Marin E."/>
            <person name="Kohn T."/>
            <person name="Peeters S.H."/>
            <person name="Heuer A."/>
            <person name="Rast P."/>
            <person name="Oberbeckmann S."/>
            <person name="Bunk B."/>
            <person name="Jeske O."/>
            <person name="Meyerdierks A."/>
            <person name="Storesund J.E."/>
            <person name="Kallscheuer N."/>
            <person name="Luecker S."/>
            <person name="Lage O.M."/>
            <person name="Pohl T."/>
            <person name="Merkel B.J."/>
            <person name="Hornburger P."/>
            <person name="Mueller R.-W."/>
            <person name="Bruemmer F."/>
            <person name="Labrenz M."/>
            <person name="Spormann A.M."/>
            <person name="Op den Camp H."/>
            <person name="Overmann J."/>
            <person name="Amann R."/>
            <person name="Jetten M.S.M."/>
            <person name="Mascher T."/>
            <person name="Medema M.H."/>
            <person name="Devos D.P."/>
            <person name="Kaster A.-K."/>
            <person name="Ovreas L."/>
            <person name="Rohde M."/>
            <person name="Galperin M.Y."/>
            <person name="Jogler C."/>
        </authorList>
    </citation>
    <scope>NUCLEOTIDE SEQUENCE [LARGE SCALE GENOMIC DNA]</scope>
    <source>
        <strain evidence="6 7">Pla133</strain>
    </source>
</reference>
<evidence type="ECO:0000259" key="4">
    <source>
        <dbReference type="Pfam" id="PF00288"/>
    </source>
</evidence>